<evidence type="ECO:0000313" key="3">
    <source>
        <dbReference type="EMBL" id="UOQ57459.1"/>
    </source>
</evidence>
<dbReference type="InterPro" id="IPR032465">
    <property type="entry name" value="ACMSD"/>
</dbReference>
<evidence type="ECO:0000259" key="2">
    <source>
        <dbReference type="Pfam" id="PF04909"/>
    </source>
</evidence>
<protein>
    <submittedName>
        <fullName evidence="3">Amidohydrolase</fullName>
    </submittedName>
</protein>
<feature type="domain" description="Amidohydrolase-related" evidence="2">
    <location>
        <begin position="114"/>
        <end position="372"/>
    </location>
</feature>
<name>A0ABY4FMG9_9MICO</name>
<dbReference type="PANTHER" id="PTHR21240:SF28">
    <property type="entry name" value="ISO-OROTATE DECARBOXYLASE (EUROFUNG)"/>
    <property type="match status" value="1"/>
</dbReference>
<sequence length="420" mass="45996">MATAQTSTPRSVIDATVHHHWASQLDVTDYMSAGWREHLGVPGSLPGGAGAMHILPATAYRRPGGDYIDGSAGDPLAPAASDPTRTAERIFGSGRVSRAILSHDRGMFIPSVPNAYRAAALARAMNEWTADRWFGHDERFFGLIVAANQTPDQAAEEIRRAGQHERMVGVLMAANGLNKPFGHPAYHPIYEAAAELDLPVVLHTGGDQGADTLTHPTAGGMPSTFAEVAALAYSPMMTHVQSMIVQGVFEKYPALRVFVSGAGVAWVPGLFFRLDVNWRGLRREVPWVRRLPSEYFREHFRIGTWPFDRAPESDGAERVIRALESFGGLDDLICYASGFPAWDCDSVEDIAARVPEAWHRKVFTDNALDWFRWPERARGGALPAEVAVGEMPVTGELGDPNRRSYATEDGREIEWVPAGD</sequence>
<evidence type="ECO:0000313" key="4">
    <source>
        <dbReference type="Proteomes" id="UP000831786"/>
    </source>
</evidence>
<dbReference type="SUPFAM" id="SSF51556">
    <property type="entry name" value="Metallo-dependent hydrolases"/>
    <property type="match status" value="1"/>
</dbReference>
<dbReference type="Proteomes" id="UP000831786">
    <property type="component" value="Chromosome"/>
</dbReference>
<dbReference type="Gene3D" id="3.20.20.140">
    <property type="entry name" value="Metal-dependent hydrolases"/>
    <property type="match status" value="1"/>
</dbReference>
<keyword evidence="1" id="KW-0456">Lyase</keyword>
<proteinExistence type="predicted"/>
<accession>A0ABY4FMG9</accession>
<keyword evidence="4" id="KW-1185">Reference proteome</keyword>
<dbReference type="EMBL" id="CP095045">
    <property type="protein sequence ID" value="UOQ57459.1"/>
    <property type="molecule type" value="Genomic_DNA"/>
</dbReference>
<gene>
    <name evidence="3" type="ORF">MUN78_01030</name>
</gene>
<organism evidence="3 4">
    <name type="scientific">Leucobacter allii</name>
    <dbReference type="NCBI Taxonomy" id="2932247"/>
    <lineage>
        <taxon>Bacteria</taxon>
        <taxon>Bacillati</taxon>
        <taxon>Actinomycetota</taxon>
        <taxon>Actinomycetes</taxon>
        <taxon>Micrococcales</taxon>
        <taxon>Microbacteriaceae</taxon>
        <taxon>Leucobacter</taxon>
    </lineage>
</organism>
<reference evidence="3 4" key="1">
    <citation type="submission" date="2022-04" db="EMBL/GenBank/DDBJ databases">
        <title>Leucobacter sp. isolated from rhizosphere of garlic.</title>
        <authorList>
            <person name="Won M."/>
            <person name="Lee C.-M."/>
            <person name="Woen H.-Y."/>
            <person name="Kwon S.-W."/>
        </authorList>
    </citation>
    <scope>NUCLEOTIDE SEQUENCE [LARGE SCALE GENOMIC DNA]</scope>
    <source>
        <strain evidence="3 4">H21R-40</strain>
    </source>
</reference>
<evidence type="ECO:0000256" key="1">
    <source>
        <dbReference type="ARBA" id="ARBA00023239"/>
    </source>
</evidence>
<dbReference type="RefSeq" id="WP_244728200.1">
    <property type="nucleotide sequence ID" value="NZ_CP095045.1"/>
</dbReference>
<dbReference type="Pfam" id="PF04909">
    <property type="entry name" value="Amidohydro_2"/>
    <property type="match status" value="1"/>
</dbReference>
<dbReference type="PANTHER" id="PTHR21240">
    <property type="entry name" value="2-AMINO-3-CARBOXYLMUCONATE-6-SEMIALDEHYDE DECARBOXYLASE"/>
    <property type="match status" value="1"/>
</dbReference>
<dbReference type="InterPro" id="IPR006680">
    <property type="entry name" value="Amidohydro-rel"/>
</dbReference>
<dbReference type="InterPro" id="IPR032466">
    <property type="entry name" value="Metal_Hydrolase"/>
</dbReference>